<dbReference type="PANTHER" id="PTHR24291">
    <property type="entry name" value="CYTOCHROME P450 FAMILY 4"/>
    <property type="match status" value="1"/>
</dbReference>
<dbReference type="InterPro" id="IPR036396">
    <property type="entry name" value="Cyt_P450_sf"/>
</dbReference>
<evidence type="ECO:0000256" key="6">
    <source>
        <dbReference type="ARBA" id="ARBA00023033"/>
    </source>
</evidence>
<dbReference type="PRINTS" id="PR00385">
    <property type="entry name" value="P450"/>
</dbReference>
<sequence>MSTLTSGPPRKGLRPPGPGRQHALSLLWRMNKNRIEVIAEAAKLYGDATRIPLGPKTLYLFNHPDHAKYVLADNPLNFHKGIGLQHARKVIGDGLLTSEGDRWKSQRKTIQPVFNAKRINAQLGAVADEADNLVKRLRTHIGQGPVDVRSLMTDLTLGVLGRTLLAADLSEYESLGEDFEAVQNQAMFEMMTLNAVPTWTPLPMQNRFRKARRNLMDVVARLSAERRAHPTPDGDDVVSRLIQSTERETDRVRALGSMRDDLMTLLLAGHETTASTLSWAFYLVDKHPEVAERLHKEAVEVLGDGPMSLADLHKLTYTTQVLEEVMRLYPAVWLLPRIAQEEDEIGGYHVPAGADVLICPYTLQRHPDFWEDPDRFDPERFAPGRASGRARYAYIPFGAGPRFCVGNTLGMMEATVVLATVARDLRLSAGPHFEAFGEPMLTLRIRGGLPMTVKAAG</sequence>
<dbReference type="CDD" id="cd20620">
    <property type="entry name" value="CYP132-like"/>
    <property type="match status" value="1"/>
</dbReference>
<dbReference type="RefSeq" id="WP_330797636.1">
    <property type="nucleotide sequence ID" value="NZ_JAZEWV010000019.1"/>
</dbReference>
<keyword evidence="10" id="KW-1185">Reference proteome</keyword>
<keyword evidence="3 7" id="KW-0479">Metal-binding</keyword>
<accession>A0ABU7PFP4</accession>
<organism evidence="9 10">
    <name type="scientific">Actinacidiphila polyblastidii</name>
    <dbReference type="NCBI Taxonomy" id="3110430"/>
    <lineage>
        <taxon>Bacteria</taxon>
        <taxon>Bacillati</taxon>
        <taxon>Actinomycetota</taxon>
        <taxon>Actinomycetes</taxon>
        <taxon>Kitasatosporales</taxon>
        <taxon>Streptomycetaceae</taxon>
        <taxon>Actinacidiphila</taxon>
    </lineage>
</organism>
<feature type="region of interest" description="Disordered" evidence="8">
    <location>
        <begin position="1"/>
        <end position="20"/>
    </location>
</feature>
<keyword evidence="5 7" id="KW-0408">Iron</keyword>
<dbReference type="Proteomes" id="UP001344658">
    <property type="component" value="Unassembled WGS sequence"/>
</dbReference>
<evidence type="ECO:0000256" key="3">
    <source>
        <dbReference type="ARBA" id="ARBA00022723"/>
    </source>
</evidence>
<dbReference type="PROSITE" id="PS00086">
    <property type="entry name" value="CYTOCHROME_P450"/>
    <property type="match status" value="1"/>
</dbReference>
<evidence type="ECO:0000256" key="1">
    <source>
        <dbReference type="ARBA" id="ARBA00010617"/>
    </source>
</evidence>
<dbReference type="InterPro" id="IPR017972">
    <property type="entry name" value="Cyt_P450_CS"/>
</dbReference>
<dbReference type="PRINTS" id="PR00465">
    <property type="entry name" value="EP450IV"/>
</dbReference>
<dbReference type="PANTHER" id="PTHR24291:SF50">
    <property type="entry name" value="BIFUNCTIONAL ALBAFLAVENONE MONOOXYGENASE_TERPENE SYNTHASE"/>
    <property type="match status" value="1"/>
</dbReference>
<evidence type="ECO:0000256" key="7">
    <source>
        <dbReference type="RuleBase" id="RU000461"/>
    </source>
</evidence>
<proteinExistence type="inferred from homology"/>
<evidence type="ECO:0000256" key="5">
    <source>
        <dbReference type="ARBA" id="ARBA00023004"/>
    </source>
</evidence>
<reference evidence="9 10" key="1">
    <citation type="submission" date="2023-12" db="EMBL/GenBank/DDBJ databases">
        <title>Streptomyces sp. V4-01.</title>
        <authorList>
            <person name="Somphong A."/>
            <person name="Phongsopitanun W."/>
        </authorList>
    </citation>
    <scope>NUCLEOTIDE SEQUENCE [LARGE SCALE GENOMIC DNA]</scope>
    <source>
        <strain evidence="9 10">V4-01</strain>
    </source>
</reference>
<protein>
    <submittedName>
        <fullName evidence="9">Cytochrome P450</fullName>
    </submittedName>
</protein>
<dbReference type="Pfam" id="PF00067">
    <property type="entry name" value="p450"/>
    <property type="match status" value="1"/>
</dbReference>
<dbReference type="InterPro" id="IPR050196">
    <property type="entry name" value="Cytochrome_P450_Monoox"/>
</dbReference>
<evidence type="ECO:0000313" key="10">
    <source>
        <dbReference type="Proteomes" id="UP001344658"/>
    </source>
</evidence>
<dbReference type="InterPro" id="IPR002403">
    <property type="entry name" value="Cyt_P450_E_grp-IV"/>
</dbReference>
<dbReference type="EMBL" id="JAZEWV010000019">
    <property type="protein sequence ID" value="MEE4544640.1"/>
    <property type="molecule type" value="Genomic_DNA"/>
</dbReference>
<dbReference type="Gene3D" id="1.10.630.10">
    <property type="entry name" value="Cytochrome P450"/>
    <property type="match status" value="1"/>
</dbReference>
<dbReference type="InterPro" id="IPR001128">
    <property type="entry name" value="Cyt_P450"/>
</dbReference>
<dbReference type="SUPFAM" id="SSF48264">
    <property type="entry name" value="Cytochrome P450"/>
    <property type="match status" value="1"/>
</dbReference>
<keyword evidence="2 7" id="KW-0349">Heme</keyword>
<name>A0ABU7PFP4_9ACTN</name>
<keyword evidence="4 7" id="KW-0560">Oxidoreductase</keyword>
<gene>
    <name evidence="9" type="ORF">V2S66_22005</name>
</gene>
<evidence type="ECO:0000256" key="2">
    <source>
        <dbReference type="ARBA" id="ARBA00022617"/>
    </source>
</evidence>
<evidence type="ECO:0000256" key="4">
    <source>
        <dbReference type="ARBA" id="ARBA00023002"/>
    </source>
</evidence>
<comment type="caution">
    <text evidence="9">The sequence shown here is derived from an EMBL/GenBank/DDBJ whole genome shotgun (WGS) entry which is preliminary data.</text>
</comment>
<evidence type="ECO:0000256" key="8">
    <source>
        <dbReference type="SAM" id="MobiDB-lite"/>
    </source>
</evidence>
<comment type="similarity">
    <text evidence="1 7">Belongs to the cytochrome P450 family.</text>
</comment>
<keyword evidence="6 7" id="KW-0503">Monooxygenase</keyword>
<evidence type="ECO:0000313" key="9">
    <source>
        <dbReference type="EMBL" id="MEE4544640.1"/>
    </source>
</evidence>